<dbReference type="OrthoDB" id="308440at2759"/>
<comment type="subcellular location">
    <subcellularLocation>
        <location evidence="1 9">Mitochondrion inner membrane</location>
    </subcellularLocation>
</comment>
<feature type="active site" evidence="8">
    <location>
        <position position="41"/>
    </location>
</feature>
<dbReference type="GO" id="GO:0004252">
    <property type="term" value="F:serine-type endopeptidase activity"/>
    <property type="evidence" value="ECO:0007669"/>
    <property type="project" value="InterPro"/>
</dbReference>
<evidence type="ECO:0000256" key="3">
    <source>
        <dbReference type="ARBA" id="ARBA00022792"/>
    </source>
</evidence>
<dbReference type="SUPFAM" id="SSF51306">
    <property type="entry name" value="LexA/Signal peptidase"/>
    <property type="match status" value="1"/>
</dbReference>
<feature type="active site" evidence="8">
    <location>
        <position position="85"/>
    </location>
</feature>
<dbReference type="Gene3D" id="2.10.109.10">
    <property type="entry name" value="Umud Fragment, subunit A"/>
    <property type="match status" value="1"/>
</dbReference>
<evidence type="ECO:0000256" key="6">
    <source>
        <dbReference type="ARBA" id="ARBA00023136"/>
    </source>
</evidence>
<dbReference type="EC" id="3.4.21.-" evidence="9"/>
<dbReference type="EMBL" id="CAKXYY010000002">
    <property type="protein sequence ID" value="CAH2350721.1"/>
    <property type="molecule type" value="Genomic_DNA"/>
</dbReference>
<evidence type="ECO:0000256" key="4">
    <source>
        <dbReference type="ARBA" id="ARBA00022801"/>
    </source>
</evidence>
<dbReference type="InterPro" id="IPR019533">
    <property type="entry name" value="Peptidase_S26"/>
</dbReference>
<evidence type="ECO:0000256" key="9">
    <source>
        <dbReference type="RuleBase" id="RU362041"/>
    </source>
</evidence>
<keyword evidence="6" id="KW-0472">Membrane</keyword>
<reference evidence="11" key="1">
    <citation type="submission" date="2022-03" db="EMBL/GenBank/DDBJ databases">
        <authorList>
            <person name="Legras J.-L."/>
            <person name="Devillers H."/>
            <person name="Grondin C."/>
        </authorList>
    </citation>
    <scope>NUCLEOTIDE SEQUENCE</scope>
    <source>
        <strain evidence="11">CLIB 1423</strain>
    </source>
</reference>
<evidence type="ECO:0000256" key="2">
    <source>
        <dbReference type="ARBA" id="ARBA00022670"/>
    </source>
</evidence>
<dbReference type="CDD" id="cd06530">
    <property type="entry name" value="S26_SPase_I"/>
    <property type="match status" value="1"/>
</dbReference>
<dbReference type="GO" id="GO:0006627">
    <property type="term" value="P:protein processing involved in protein targeting to mitochondrion"/>
    <property type="evidence" value="ECO:0007669"/>
    <property type="project" value="TreeGrafter"/>
</dbReference>
<dbReference type="InterPro" id="IPR000223">
    <property type="entry name" value="Pept_S26A_signal_pept_1"/>
</dbReference>
<evidence type="ECO:0000313" key="11">
    <source>
        <dbReference type="EMBL" id="CAH2350721.1"/>
    </source>
</evidence>
<evidence type="ECO:0000256" key="5">
    <source>
        <dbReference type="ARBA" id="ARBA00023128"/>
    </source>
</evidence>
<evidence type="ECO:0000259" key="10">
    <source>
        <dbReference type="Pfam" id="PF10502"/>
    </source>
</evidence>
<dbReference type="FunFam" id="2.10.109.10:FF:000018">
    <property type="entry name" value="Mitochondrial inner membrane protease subunit"/>
    <property type="match status" value="1"/>
</dbReference>
<evidence type="ECO:0000313" key="12">
    <source>
        <dbReference type="Proteomes" id="UP000837801"/>
    </source>
</evidence>
<evidence type="ECO:0000256" key="8">
    <source>
        <dbReference type="PIRSR" id="PIRSR600223-1"/>
    </source>
</evidence>
<protein>
    <recommendedName>
        <fullName evidence="9">Mitochondrial inner membrane protease subunit</fullName>
        <ecNumber evidence="9">3.4.21.-</ecNumber>
    </recommendedName>
</protein>
<comment type="caution">
    <text evidence="11">The sequence shown here is derived from an EMBL/GenBank/DDBJ whole genome shotgun (WGS) entry which is preliminary data.</text>
</comment>
<dbReference type="InterPro" id="IPR019756">
    <property type="entry name" value="Pept_S26A_signal_pept_1_Ser-AS"/>
</dbReference>
<dbReference type="InterPro" id="IPR036286">
    <property type="entry name" value="LexA/Signal_pep-like_sf"/>
</dbReference>
<keyword evidence="5 9" id="KW-0496">Mitochondrion</keyword>
<dbReference type="NCBIfam" id="TIGR02227">
    <property type="entry name" value="sigpep_I_bact"/>
    <property type="match status" value="1"/>
</dbReference>
<name>A0A9P0QKB8_9ASCO</name>
<evidence type="ECO:0000256" key="1">
    <source>
        <dbReference type="ARBA" id="ARBA00004273"/>
    </source>
</evidence>
<keyword evidence="3 9" id="KW-0999">Mitochondrion inner membrane</keyword>
<accession>A0A9P0QKB8</accession>
<dbReference type="AlphaFoldDB" id="A0A9P0QKB8"/>
<keyword evidence="2 9" id="KW-0645">Protease</keyword>
<dbReference type="GO" id="GO:0006465">
    <property type="term" value="P:signal peptide processing"/>
    <property type="evidence" value="ECO:0007669"/>
    <property type="project" value="InterPro"/>
</dbReference>
<dbReference type="InterPro" id="IPR019757">
    <property type="entry name" value="Pept_S26A_signal_pept_1_Lys-AS"/>
</dbReference>
<keyword evidence="4 9" id="KW-0378">Hydrolase</keyword>
<organism evidence="11 12">
    <name type="scientific">[Candida] railenensis</name>
    <dbReference type="NCBI Taxonomy" id="45579"/>
    <lineage>
        <taxon>Eukaryota</taxon>
        <taxon>Fungi</taxon>
        <taxon>Dikarya</taxon>
        <taxon>Ascomycota</taxon>
        <taxon>Saccharomycotina</taxon>
        <taxon>Pichiomycetes</taxon>
        <taxon>Debaryomycetaceae</taxon>
        <taxon>Kurtzmaniella</taxon>
    </lineage>
</organism>
<evidence type="ECO:0000256" key="7">
    <source>
        <dbReference type="ARBA" id="ARBA00038445"/>
    </source>
</evidence>
<dbReference type="PROSITE" id="PS00760">
    <property type="entry name" value="SPASE_I_2"/>
    <property type="match status" value="1"/>
</dbReference>
<dbReference type="PROSITE" id="PS00501">
    <property type="entry name" value="SPASE_I_1"/>
    <property type="match status" value="1"/>
</dbReference>
<dbReference type="PANTHER" id="PTHR12383">
    <property type="entry name" value="PROTEASE FAMILY S26 MITOCHONDRIAL INNER MEMBRANE PROTEASE-RELATED"/>
    <property type="match status" value="1"/>
</dbReference>
<dbReference type="Proteomes" id="UP000837801">
    <property type="component" value="Unassembled WGS sequence"/>
</dbReference>
<feature type="domain" description="Peptidase S26" evidence="10">
    <location>
        <begin position="14"/>
        <end position="158"/>
    </location>
</feature>
<keyword evidence="12" id="KW-1185">Reference proteome</keyword>
<proteinExistence type="inferred from homology"/>
<dbReference type="PANTHER" id="PTHR12383:SF16">
    <property type="entry name" value="MITOCHONDRIAL INNER MEMBRANE PROTEASE SUBUNIT 1"/>
    <property type="match status" value="1"/>
</dbReference>
<gene>
    <name evidence="11" type="ORF">CLIB1423_02S03642</name>
</gene>
<sequence length="192" mass="21749">MVLPESLKFIGSTLSWTLRAGCLAHLIHEYVYEFTETRGESMLPTLQAQNDYVHAFKKHRLGRDLNIGDCIVAIKPSDPEHRVCKRITGMPGDMILVDPSSSSPLTNSHNECISNDGFNKYIRVPEGHVWVTGDNLCHSLDSRSYSVLPMALIRGKIVAANSLNKGFRNPETGKFWFWNLRWIENSFVSEKI</sequence>
<dbReference type="PRINTS" id="PR00727">
    <property type="entry name" value="LEADERPTASE"/>
</dbReference>
<dbReference type="Pfam" id="PF10502">
    <property type="entry name" value="Peptidase_S26"/>
    <property type="match status" value="1"/>
</dbReference>
<dbReference type="GO" id="GO:0042720">
    <property type="term" value="C:mitochondrial inner membrane peptidase complex"/>
    <property type="evidence" value="ECO:0007669"/>
    <property type="project" value="TreeGrafter"/>
</dbReference>
<dbReference type="InterPro" id="IPR052064">
    <property type="entry name" value="Mito_IMP1_subunit"/>
</dbReference>
<comment type="similarity">
    <text evidence="7">Belongs to the peptidase S26 family. IMP1 subfamily.</text>
</comment>